<accession>A0A2T5C4K1</accession>
<dbReference type="Proteomes" id="UP000243525">
    <property type="component" value="Unassembled WGS sequence"/>
</dbReference>
<comment type="caution">
    <text evidence="1">The sequence shown here is derived from an EMBL/GenBank/DDBJ whole genome shotgun (WGS) entry which is preliminary data.</text>
</comment>
<proteinExistence type="predicted"/>
<evidence type="ECO:0000313" key="2">
    <source>
        <dbReference type="Proteomes" id="UP000243525"/>
    </source>
</evidence>
<keyword evidence="2" id="KW-1185">Reference proteome</keyword>
<dbReference type="AlphaFoldDB" id="A0A2T5C4K1"/>
<protein>
    <recommendedName>
        <fullName evidence="3">Fasciclin domain-containing protein</fullName>
    </recommendedName>
</protein>
<sequence length="570" mass="65773">MLLFATACTDEKWDDHYQKNEIVVDNLNVEIVDQTIEEYISSQDDYSIISQLFDETEVYSSIESRNQSLTVFVYKNATINENEIIDRDFFAKTCVCDLGLTPTKISDGFSLLLWTNKFTRIRVDELGDVFIGDVKLERVVQTKDGFVYEMASPMVAPPSLYEVLNSLGDDYSVFRSLIAEYEEKVFDRENSTPIGVDNTGNTVYDSTFVVTNSLMDRYSDYNATNMYWNMREEQYTSTMMIINNDLVENALDQAYAFYEEAFGTIPSSEDTTRFKEWIIRSAFFDYELSREEVTGDVDLWSVRGKVEGIYDNYYTAQWRPSVQLVDAANPVKFSNGVGYYVTDYKIPNNFVIWRYKEFLAGLWERCSDEEKDMYFKNNSAAQSIRSQGGFGPFGEFPLVKYDILRMDPISNGEHVAEDGDPAYVELTGVTYDAVTNTIKELNVPPGEYYLRWGAWSANAAYTADFYFNGELVRENQGFQGWCNFDRYGAAEFPYGFFDRHWRVVQDGKAAYYNRDGQNVATVIVKESDNPRVKIRLESTDIFKNSDGSYKDASQAWGLFHWCLRPTENNY</sequence>
<dbReference type="EMBL" id="QAAD01000003">
    <property type="protein sequence ID" value="PTN09805.1"/>
    <property type="molecule type" value="Genomic_DNA"/>
</dbReference>
<evidence type="ECO:0008006" key="3">
    <source>
        <dbReference type="Google" id="ProtNLM"/>
    </source>
</evidence>
<name>A0A2T5C4K1_9BACT</name>
<organism evidence="1 2">
    <name type="scientific">Mangrovibacterium marinum</name>
    <dbReference type="NCBI Taxonomy" id="1639118"/>
    <lineage>
        <taxon>Bacteria</taxon>
        <taxon>Pseudomonadati</taxon>
        <taxon>Bacteroidota</taxon>
        <taxon>Bacteroidia</taxon>
        <taxon>Marinilabiliales</taxon>
        <taxon>Prolixibacteraceae</taxon>
        <taxon>Mangrovibacterium</taxon>
    </lineage>
</organism>
<gene>
    <name evidence="1" type="ORF">C8N47_10399</name>
</gene>
<evidence type="ECO:0000313" key="1">
    <source>
        <dbReference type="EMBL" id="PTN09805.1"/>
    </source>
</evidence>
<reference evidence="1 2" key="1">
    <citation type="submission" date="2018-04" db="EMBL/GenBank/DDBJ databases">
        <title>Genomic Encyclopedia of Archaeal and Bacterial Type Strains, Phase II (KMG-II): from individual species to whole genera.</title>
        <authorList>
            <person name="Goeker M."/>
        </authorList>
    </citation>
    <scope>NUCLEOTIDE SEQUENCE [LARGE SCALE GENOMIC DNA]</scope>
    <source>
        <strain evidence="1 2">DSM 28823</strain>
    </source>
</reference>